<accession>A0A850LLN0</accession>
<dbReference type="InterPro" id="IPR029068">
    <property type="entry name" value="Glyas_Bleomycin-R_OHBP_Dase"/>
</dbReference>
<dbReference type="EMBL" id="JABXIY010000051">
    <property type="protein sequence ID" value="NVK98843.1"/>
    <property type="molecule type" value="Genomic_DNA"/>
</dbReference>
<dbReference type="AlphaFoldDB" id="A0A850LLN0"/>
<comment type="caution">
    <text evidence="2">The sequence shown here is derived from an EMBL/GenBank/DDBJ whole genome shotgun (WGS) entry which is preliminary data.</text>
</comment>
<sequence length="143" mass="15211">MRLAHVCLIARDAPALAEFYCAALGCSPRRPATRLSGAWVGHGIGLPEAEILSIWLNLPGGDAPFLEIQHFASTRDHAQPQPDTPGLRHLAFVTADIEATARAILAAGGSQQGKITDLGSAEHPGRALYMRDPEGNLIELEQG</sequence>
<dbReference type="InterPro" id="IPR041581">
    <property type="entry name" value="Glyoxalase_6"/>
</dbReference>
<name>A0A850LLN0_9RHOB</name>
<protein>
    <submittedName>
        <fullName evidence="2">VOC family protein</fullName>
    </submittedName>
</protein>
<evidence type="ECO:0000313" key="3">
    <source>
        <dbReference type="Proteomes" id="UP000565723"/>
    </source>
</evidence>
<organism evidence="2 3">
    <name type="scientific">Ruegeria pomeroyi</name>
    <dbReference type="NCBI Taxonomy" id="89184"/>
    <lineage>
        <taxon>Bacteria</taxon>
        <taxon>Pseudomonadati</taxon>
        <taxon>Pseudomonadota</taxon>
        <taxon>Alphaproteobacteria</taxon>
        <taxon>Rhodobacterales</taxon>
        <taxon>Roseobacteraceae</taxon>
        <taxon>Ruegeria</taxon>
    </lineage>
</organism>
<dbReference type="InterPro" id="IPR037523">
    <property type="entry name" value="VOC_core"/>
</dbReference>
<dbReference type="PROSITE" id="PS51819">
    <property type="entry name" value="VOC"/>
    <property type="match status" value="1"/>
</dbReference>
<dbReference type="SUPFAM" id="SSF54593">
    <property type="entry name" value="Glyoxalase/Bleomycin resistance protein/Dihydroxybiphenyl dioxygenase"/>
    <property type="match status" value="1"/>
</dbReference>
<dbReference type="CDD" id="cd06587">
    <property type="entry name" value="VOC"/>
    <property type="match status" value="1"/>
</dbReference>
<dbReference type="RefSeq" id="WP_011048289.1">
    <property type="nucleotide sequence ID" value="NZ_CP076685.1"/>
</dbReference>
<dbReference type="OMA" id="FGHLAFH"/>
<gene>
    <name evidence="2" type="ORF">HW564_18095</name>
</gene>
<dbReference type="PANTHER" id="PTHR21366:SF22">
    <property type="entry name" value="VOC DOMAIN-CONTAINING PROTEIN"/>
    <property type="match status" value="1"/>
</dbReference>
<evidence type="ECO:0000259" key="1">
    <source>
        <dbReference type="PROSITE" id="PS51819"/>
    </source>
</evidence>
<dbReference type="Pfam" id="PF18029">
    <property type="entry name" value="Glyoxalase_6"/>
    <property type="match status" value="1"/>
</dbReference>
<proteinExistence type="predicted"/>
<dbReference type="InterPro" id="IPR050383">
    <property type="entry name" value="GlyoxalaseI/FosfomycinResist"/>
</dbReference>
<evidence type="ECO:0000313" key="2">
    <source>
        <dbReference type="EMBL" id="NVK98843.1"/>
    </source>
</evidence>
<dbReference type="Gene3D" id="3.10.180.10">
    <property type="entry name" value="2,3-Dihydroxybiphenyl 1,2-Dioxygenase, domain 1"/>
    <property type="match status" value="1"/>
</dbReference>
<reference evidence="2 3" key="1">
    <citation type="journal article" date="2020" name="Proc. Natl. Acad. Sci. U.S.A.">
        <title>Ecological drivers of bacterial community assembly in synthetic phycospheres.</title>
        <authorList>
            <person name="Fu H."/>
            <person name="Uchimiya M."/>
            <person name="Gore J."/>
            <person name="Moran M.A."/>
        </authorList>
    </citation>
    <scope>NUCLEOTIDE SEQUENCE [LARGE SCALE GENOMIC DNA]</scope>
    <source>
        <strain evidence="2">HF-Din03</strain>
    </source>
</reference>
<dbReference type="Proteomes" id="UP000565723">
    <property type="component" value="Unassembled WGS sequence"/>
</dbReference>
<dbReference type="PANTHER" id="PTHR21366">
    <property type="entry name" value="GLYOXALASE FAMILY PROTEIN"/>
    <property type="match status" value="1"/>
</dbReference>
<feature type="domain" description="VOC" evidence="1">
    <location>
        <begin position="2"/>
        <end position="143"/>
    </location>
</feature>